<keyword evidence="3" id="KW-0949">S-adenosyl-L-methionine</keyword>
<dbReference type="Pfam" id="PF13649">
    <property type="entry name" value="Methyltransf_25"/>
    <property type="match status" value="1"/>
</dbReference>
<evidence type="ECO:0000313" key="6">
    <source>
        <dbReference type="Proteomes" id="UP001236652"/>
    </source>
</evidence>
<dbReference type="GO" id="GO:0008168">
    <property type="term" value="F:methyltransferase activity"/>
    <property type="evidence" value="ECO:0007669"/>
    <property type="project" value="UniProtKB-KW"/>
</dbReference>
<dbReference type="PANTHER" id="PTHR16458:SF2">
    <property type="entry name" value="GLYCINE N-METHYLTRANSFERASE"/>
    <property type="match status" value="1"/>
</dbReference>
<protein>
    <submittedName>
        <fullName evidence="5">Methyltransferase domain-containing protein</fullName>
    </submittedName>
</protein>
<sequence>MAKELIVGVSTVNPSAEDFYNQLAEHYHMIFKDWDEAIQYQGETLSKLLTSLIIKDRKDTSLLDCSCGIGTQSIGLALSGYNVTATDISRAAVERAKQEAFTRDASISFGISDFRRLNQDIKGTFDILLSADNSLPHLLNEEDLRLAASQFYQKVKTGGWLVITMRNYDELLKEKPASTPPKSLNEGNRIVFQLWDWKEDGRTYTLHHFIMNKTQDTWHTKQFSTDYRAILQDELTALLEEAGFYNINWKSAKETGYYQPILLARKP</sequence>
<name>A0ABY8UUW1_9BACI</name>
<evidence type="ECO:0000313" key="5">
    <source>
        <dbReference type="EMBL" id="WIF96541.1"/>
    </source>
</evidence>
<evidence type="ECO:0000256" key="1">
    <source>
        <dbReference type="ARBA" id="ARBA00022603"/>
    </source>
</evidence>
<evidence type="ECO:0000256" key="2">
    <source>
        <dbReference type="ARBA" id="ARBA00022679"/>
    </source>
</evidence>
<evidence type="ECO:0000259" key="4">
    <source>
        <dbReference type="Pfam" id="PF13649"/>
    </source>
</evidence>
<dbReference type="Gene3D" id="2.20.25.110">
    <property type="entry name" value="S-adenosyl-L-methionine-dependent methyltransferases"/>
    <property type="match status" value="1"/>
</dbReference>
<dbReference type="Proteomes" id="UP001236652">
    <property type="component" value="Chromosome"/>
</dbReference>
<evidence type="ECO:0000256" key="3">
    <source>
        <dbReference type="ARBA" id="ARBA00022691"/>
    </source>
</evidence>
<organism evidence="5 6">
    <name type="scientific">Pontibacillus chungwhensis</name>
    <dbReference type="NCBI Taxonomy" id="265426"/>
    <lineage>
        <taxon>Bacteria</taxon>
        <taxon>Bacillati</taxon>
        <taxon>Bacillota</taxon>
        <taxon>Bacilli</taxon>
        <taxon>Bacillales</taxon>
        <taxon>Bacillaceae</taxon>
        <taxon>Pontibacillus</taxon>
    </lineage>
</organism>
<accession>A0ABY8UUW1</accession>
<dbReference type="InterPro" id="IPR029063">
    <property type="entry name" value="SAM-dependent_MTases_sf"/>
</dbReference>
<keyword evidence="2" id="KW-0808">Transferase</keyword>
<dbReference type="EMBL" id="CP126446">
    <property type="protein sequence ID" value="WIF96541.1"/>
    <property type="molecule type" value="Genomic_DNA"/>
</dbReference>
<dbReference type="SUPFAM" id="SSF53335">
    <property type="entry name" value="S-adenosyl-L-methionine-dependent methyltransferases"/>
    <property type="match status" value="1"/>
</dbReference>
<feature type="domain" description="Methyltransferase" evidence="4">
    <location>
        <begin position="63"/>
        <end position="159"/>
    </location>
</feature>
<dbReference type="PANTHER" id="PTHR16458">
    <property type="entry name" value="GLYCINE N-METHYLTRANSFERASE"/>
    <property type="match status" value="1"/>
</dbReference>
<keyword evidence="6" id="KW-1185">Reference proteome</keyword>
<dbReference type="CDD" id="cd02440">
    <property type="entry name" value="AdoMet_MTases"/>
    <property type="match status" value="1"/>
</dbReference>
<dbReference type="Gene3D" id="3.40.50.150">
    <property type="entry name" value="Vaccinia Virus protein VP39"/>
    <property type="match status" value="1"/>
</dbReference>
<dbReference type="InterPro" id="IPR014369">
    <property type="entry name" value="Gly/Sar_N_MeTrfase"/>
</dbReference>
<reference evidence="5 6" key="1">
    <citation type="submission" date="2023-05" db="EMBL/GenBank/DDBJ databases">
        <title>Comparative genomics reveals the evidence of polycyclic aromatic hydrocarbons degradation in moderately halophilic genus Pontibacillus.</title>
        <authorList>
            <person name="Yang H."/>
            <person name="Qian Z."/>
        </authorList>
    </citation>
    <scope>NUCLEOTIDE SEQUENCE [LARGE SCALE GENOMIC DNA]</scope>
    <source>
        <strain evidence="6">HN14</strain>
    </source>
</reference>
<gene>
    <name evidence="5" type="ORF">QNI29_12345</name>
</gene>
<keyword evidence="1 5" id="KW-0489">Methyltransferase</keyword>
<dbReference type="RefSeq" id="WP_231416813.1">
    <property type="nucleotide sequence ID" value="NZ_CP126446.1"/>
</dbReference>
<proteinExistence type="predicted"/>
<dbReference type="InterPro" id="IPR041698">
    <property type="entry name" value="Methyltransf_25"/>
</dbReference>
<dbReference type="GO" id="GO:0032259">
    <property type="term" value="P:methylation"/>
    <property type="evidence" value="ECO:0007669"/>
    <property type="project" value="UniProtKB-KW"/>
</dbReference>